<evidence type="ECO:0000259" key="5">
    <source>
        <dbReference type="PROSITE" id="PS50937"/>
    </source>
</evidence>
<protein>
    <submittedName>
        <fullName evidence="6">Putative transcriptional regulator</fullName>
    </submittedName>
</protein>
<dbReference type="Pfam" id="PF13411">
    <property type="entry name" value="MerR_1"/>
    <property type="match status" value="1"/>
</dbReference>
<dbReference type="Gene3D" id="1.10.1660.10">
    <property type="match status" value="1"/>
</dbReference>
<dbReference type="InterPro" id="IPR000551">
    <property type="entry name" value="MerR-type_HTH_dom"/>
</dbReference>
<keyword evidence="3" id="KW-0238">DNA-binding</keyword>
<keyword evidence="7" id="KW-1185">Reference proteome</keyword>
<keyword evidence="4" id="KW-0804">Transcription</keyword>
<dbReference type="Proteomes" id="UP000010880">
    <property type="component" value="Chromosome"/>
</dbReference>
<dbReference type="HOGENOM" id="CLU_060077_9_0_9"/>
<feature type="domain" description="HTH merR-type" evidence="5">
    <location>
        <begin position="10"/>
        <end position="78"/>
    </location>
</feature>
<dbReference type="eggNOG" id="COG0789">
    <property type="taxonomic scope" value="Bacteria"/>
</dbReference>
<dbReference type="AlphaFoldDB" id="L0K6F1"/>
<keyword evidence="1" id="KW-0678">Repressor</keyword>
<gene>
    <name evidence="6" type="ordered locus">Halha_0095</name>
</gene>
<reference evidence="7" key="1">
    <citation type="submission" date="2012-02" db="EMBL/GenBank/DDBJ databases">
        <title>The complete genome of Halobacteroides halobius DSM 5150.</title>
        <authorList>
            <person name="Lucas S."/>
            <person name="Copeland A."/>
            <person name="Lapidus A."/>
            <person name="Glavina del Rio T."/>
            <person name="Dalin E."/>
            <person name="Tice H."/>
            <person name="Bruce D."/>
            <person name="Goodwin L."/>
            <person name="Pitluck S."/>
            <person name="Peters L."/>
            <person name="Mikhailova N."/>
            <person name="Gu W."/>
            <person name="Kyrpides N."/>
            <person name="Mavromatis K."/>
            <person name="Ivanova N."/>
            <person name="Brettin T."/>
            <person name="Detter J.C."/>
            <person name="Han C."/>
            <person name="Larimer F."/>
            <person name="Land M."/>
            <person name="Hauser L."/>
            <person name="Markowitz V."/>
            <person name="Cheng J.-F."/>
            <person name="Hugenholtz P."/>
            <person name="Woyke T."/>
            <person name="Wu D."/>
            <person name="Tindall B."/>
            <person name="Pomrenke H."/>
            <person name="Brambilla E."/>
            <person name="Klenk H.-P."/>
            <person name="Eisen J.A."/>
        </authorList>
    </citation>
    <scope>NUCLEOTIDE SEQUENCE [LARGE SCALE GENOMIC DNA]</scope>
    <source>
        <strain evidence="7">ATCC 35273 / DSM 5150 / MD-1</strain>
    </source>
</reference>
<dbReference type="GO" id="GO:0003700">
    <property type="term" value="F:DNA-binding transcription factor activity"/>
    <property type="evidence" value="ECO:0007669"/>
    <property type="project" value="InterPro"/>
</dbReference>
<accession>L0K6F1</accession>
<organism evidence="6 7">
    <name type="scientific">Halobacteroides halobius (strain ATCC 35273 / DSM 5150 / MD-1)</name>
    <dbReference type="NCBI Taxonomy" id="748449"/>
    <lineage>
        <taxon>Bacteria</taxon>
        <taxon>Bacillati</taxon>
        <taxon>Bacillota</taxon>
        <taxon>Clostridia</taxon>
        <taxon>Halanaerobiales</taxon>
        <taxon>Halobacteroidaceae</taxon>
        <taxon>Halobacteroides</taxon>
    </lineage>
</organism>
<dbReference type="PROSITE" id="PS50937">
    <property type="entry name" value="HTH_MERR_2"/>
    <property type="match status" value="1"/>
</dbReference>
<dbReference type="PANTHER" id="PTHR30204">
    <property type="entry name" value="REDOX-CYCLING DRUG-SENSING TRANSCRIPTIONAL ACTIVATOR SOXR"/>
    <property type="match status" value="1"/>
</dbReference>
<evidence type="ECO:0000313" key="7">
    <source>
        <dbReference type="Proteomes" id="UP000010880"/>
    </source>
</evidence>
<dbReference type="SMART" id="SM00422">
    <property type="entry name" value="HTH_MERR"/>
    <property type="match status" value="1"/>
</dbReference>
<dbReference type="KEGG" id="hhl:Halha_0095"/>
<dbReference type="GO" id="GO:0003677">
    <property type="term" value="F:DNA binding"/>
    <property type="evidence" value="ECO:0007669"/>
    <property type="project" value="UniProtKB-KW"/>
</dbReference>
<evidence type="ECO:0000256" key="4">
    <source>
        <dbReference type="ARBA" id="ARBA00023163"/>
    </source>
</evidence>
<dbReference type="EMBL" id="CP003359">
    <property type="protein sequence ID" value="AGB40115.1"/>
    <property type="molecule type" value="Genomic_DNA"/>
</dbReference>
<evidence type="ECO:0000256" key="2">
    <source>
        <dbReference type="ARBA" id="ARBA00023015"/>
    </source>
</evidence>
<evidence type="ECO:0000256" key="3">
    <source>
        <dbReference type="ARBA" id="ARBA00023125"/>
    </source>
</evidence>
<dbReference type="RefSeq" id="WP_015325843.1">
    <property type="nucleotide sequence ID" value="NC_019978.1"/>
</dbReference>
<keyword evidence="2" id="KW-0805">Transcription regulation</keyword>
<dbReference type="STRING" id="748449.Halha_0095"/>
<evidence type="ECO:0000313" key="6">
    <source>
        <dbReference type="EMBL" id="AGB40115.1"/>
    </source>
</evidence>
<dbReference type="OrthoDB" id="9814833at2"/>
<evidence type="ECO:0000256" key="1">
    <source>
        <dbReference type="ARBA" id="ARBA00022491"/>
    </source>
</evidence>
<proteinExistence type="predicted"/>
<dbReference type="CDD" id="cd01105">
    <property type="entry name" value="HTH_GlnR-like"/>
    <property type="match status" value="1"/>
</dbReference>
<sequence length="133" mass="15044">MANQEASTPIYSIGVVKKRTELTGRQIRYYEECDLVKPARTEGNQRIYSENDIKRLTEIKKLLDEGLNIAGIKKKIGTAGEMANQEESTKSSAYDGRLLNKFDRGGRKGLTSLYPVSNRAQLYEVLDKKNKNN</sequence>
<dbReference type="InterPro" id="IPR047057">
    <property type="entry name" value="MerR_fam"/>
</dbReference>
<name>L0K6F1_HALHC</name>
<dbReference type="PANTHER" id="PTHR30204:SF65">
    <property type="entry name" value="HTH-TYPE TRANSCRIPTIONAL REGULATOR TNRA"/>
    <property type="match status" value="1"/>
</dbReference>
<dbReference type="InterPro" id="IPR009061">
    <property type="entry name" value="DNA-bd_dom_put_sf"/>
</dbReference>
<dbReference type="SUPFAM" id="SSF46955">
    <property type="entry name" value="Putative DNA-binding domain"/>
    <property type="match status" value="1"/>
</dbReference>